<protein>
    <submittedName>
        <fullName evidence="2">Plasmid recombination enzyme</fullName>
    </submittedName>
</protein>
<dbReference type="Pfam" id="PF01076">
    <property type="entry name" value="Mob_Pre"/>
    <property type="match status" value="1"/>
</dbReference>
<evidence type="ECO:0000313" key="3">
    <source>
        <dbReference type="Proteomes" id="UP000054870"/>
    </source>
</evidence>
<accession>A0A157Z5M6</accession>
<proteinExistence type="predicted"/>
<dbReference type="EMBL" id="FCOF02000001">
    <property type="protein sequence ID" value="SAK40297.1"/>
    <property type="molecule type" value="Genomic_DNA"/>
</dbReference>
<keyword evidence="3" id="KW-1185">Reference proteome</keyword>
<sequence length="366" mass="40028">MIGVQFVGVKSLSKPGMVRTAARHNLREIQAELGATSHIDSNRTHLNEVLFGPYDADGVSALAKSLMSAAGISKLRKDAVRAVELVVGLPPASGIDTEAFFADALAWARNFFDVPVLSAVVHVDEDAPHIHVLLLPLVAGRMVGSAVMGNRSRLQAMHADFHAKVGSRYGLARANPAKRLTGDIRRKAARTALECIVDAPQRMREPNVMHALLDVVAAKPEQVLAALGLSVPVGSDEKRTKEWIRIWTKPQKCESRTKPIGVVSPFAIEVDCANAAEVNSVEDGDANSYPVYRGSSPTPPEAVTYSRETDERESSQWDESRGEFREVPRSNNGEARREVRRLLSASREEREDSCEPLEQEEPEEVA</sequence>
<dbReference type="GO" id="GO:0003677">
    <property type="term" value="F:DNA binding"/>
    <property type="evidence" value="ECO:0007669"/>
    <property type="project" value="InterPro"/>
</dbReference>
<dbReference type="AlphaFoldDB" id="A0A157Z5M6"/>
<feature type="region of interest" description="Disordered" evidence="1">
    <location>
        <begin position="283"/>
        <end position="366"/>
    </location>
</feature>
<evidence type="ECO:0000256" key="1">
    <source>
        <dbReference type="SAM" id="MobiDB-lite"/>
    </source>
</evidence>
<dbReference type="CDD" id="cd17242">
    <property type="entry name" value="MobM_relaxase"/>
    <property type="match status" value="1"/>
</dbReference>
<dbReference type="InterPro" id="IPR001668">
    <property type="entry name" value="Mob_Pre"/>
</dbReference>
<dbReference type="Gene3D" id="3.30.930.30">
    <property type="match status" value="1"/>
</dbReference>
<evidence type="ECO:0000313" key="2">
    <source>
        <dbReference type="EMBL" id="SAK40297.1"/>
    </source>
</evidence>
<organism evidence="2 3">
    <name type="scientific">Caballeronia catudaia</name>
    <dbReference type="NCBI Taxonomy" id="1777136"/>
    <lineage>
        <taxon>Bacteria</taxon>
        <taxon>Pseudomonadati</taxon>
        <taxon>Pseudomonadota</taxon>
        <taxon>Betaproteobacteria</taxon>
        <taxon>Burkholderiales</taxon>
        <taxon>Burkholderiaceae</taxon>
        <taxon>Caballeronia</taxon>
    </lineage>
</organism>
<dbReference type="GO" id="GO:0006310">
    <property type="term" value="P:DNA recombination"/>
    <property type="evidence" value="ECO:0007669"/>
    <property type="project" value="InterPro"/>
</dbReference>
<gene>
    <name evidence="2" type="ORF">AWB75_00185</name>
</gene>
<feature type="compositionally biased region" description="Basic and acidic residues" evidence="1">
    <location>
        <begin position="307"/>
        <end position="350"/>
    </location>
</feature>
<reference evidence="2" key="1">
    <citation type="submission" date="2016-01" db="EMBL/GenBank/DDBJ databases">
        <authorList>
            <person name="Peeters C."/>
        </authorList>
    </citation>
    <scope>NUCLEOTIDE SEQUENCE [LARGE SCALE GENOMIC DNA]</scope>
    <source>
        <strain evidence="2">LMG 29318</strain>
    </source>
</reference>
<comment type="caution">
    <text evidence="2">The sequence shown here is derived from an EMBL/GenBank/DDBJ whole genome shotgun (WGS) entry which is preliminary data.</text>
</comment>
<feature type="compositionally biased region" description="Acidic residues" evidence="1">
    <location>
        <begin position="351"/>
        <end position="366"/>
    </location>
</feature>
<name>A0A157Z5M6_9BURK</name>
<dbReference type="Proteomes" id="UP000054870">
    <property type="component" value="Unassembled WGS sequence"/>
</dbReference>